<reference evidence="2" key="1">
    <citation type="journal article" date="2019" name="bioRxiv">
        <title>The Genome of the Zebra Mussel, Dreissena polymorpha: A Resource for Invasive Species Research.</title>
        <authorList>
            <person name="McCartney M.A."/>
            <person name="Auch B."/>
            <person name="Kono T."/>
            <person name="Mallez S."/>
            <person name="Zhang Y."/>
            <person name="Obille A."/>
            <person name="Becker A."/>
            <person name="Abrahante J.E."/>
            <person name="Garbe J."/>
            <person name="Badalamenti J.P."/>
            <person name="Herman A."/>
            <person name="Mangelson H."/>
            <person name="Liachko I."/>
            <person name="Sullivan S."/>
            <person name="Sone E.D."/>
            <person name="Koren S."/>
            <person name="Silverstein K.A.T."/>
            <person name="Beckman K.B."/>
            <person name="Gohl D.M."/>
        </authorList>
    </citation>
    <scope>NUCLEOTIDE SEQUENCE</scope>
    <source>
        <strain evidence="2">Duluth1</strain>
        <tissue evidence="2">Whole animal</tissue>
    </source>
</reference>
<dbReference type="AlphaFoldDB" id="A0A9D4IUU1"/>
<evidence type="ECO:0000313" key="3">
    <source>
        <dbReference type="Proteomes" id="UP000828390"/>
    </source>
</evidence>
<dbReference type="EMBL" id="JAIWYP010000008">
    <property type="protein sequence ID" value="KAH3784938.1"/>
    <property type="molecule type" value="Genomic_DNA"/>
</dbReference>
<organism evidence="2 3">
    <name type="scientific">Dreissena polymorpha</name>
    <name type="common">Zebra mussel</name>
    <name type="synonym">Mytilus polymorpha</name>
    <dbReference type="NCBI Taxonomy" id="45954"/>
    <lineage>
        <taxon>Eukaryota</taxon>
        <taxon>Metazoa</taxon>
        <taxon>Spiralia</taxon>
        <taxon>Lophotrochozoa</taxon>
        <taxon>Mollusca</taxon>
        <taxon>Bivalvia</taxon>
        <taxon>Autobranchia</taxon>
        <taxon>Heteroconchia</taxon>
        <taxon>Euheterodonta</taxon>
        <taxon>Imparidentia</taxon>
        <taxon>Neoheterodontei</taxon>
        <taxon>Myida</taxon>
        <taxon>Dreissenoidea</taxon>
        <taxon>Dreissenidae</taxon>
        <taxon>Dreissena</taxon>
    </lineage>
</organism>
<dbReference type="Proteomes" id="UP000828390">
    <property type="component" value="Unassembled WGS sequence"/>
</dbReference>
<reference evidence="2" key="2">
    <citation type="submission" date="2020-11" db="EMBL/GenBank/DDBJ databases">
        <authorList>
            <person name="McCartney M.A."/>
            <person name="Auch B."/>
            <person name="Kono T."/>
            <person name="Mallez S."/>
            <person name="Becker A."/>
            <person name="Gohl D.M."/>
            <person name="Silverstein K.A.T."/>
            <person name="Koren S."/>
            <person name="Bechman K.B."/>
            <person name="Herman A."/>
            <person name="Abrahante J.E."/>
            <person name="Garbe J."/>
        </authorList>
    </citation>
    <scope>NUCLEOTIDE SEQUENCE</scope>
    <source>
        <strain evidence="2">Duluth1</strain>
        <tissue evidence="2">Whole animal</tissue>
    </source>
</reference>
<feature type="region of interest" description="Disordered" evidence="1">
    <location>
        <begin position="48"/>
        <end position="67"/>
    </location>
</feature>
<feature type="compositionally biased region" description="Low complexity" evidence="1">
    <location>
        <begin position="55"/>
        <end position="67"/>
    </location>
</feature>
<evidence type="ECO:0000313" key="2">
    <source>
        <dbReference type="EMBL" id="KAH3784938.1"/>
    </source>
</evidence>
<name>A0A9D4IUU1_DREPO</name>
<sequence length="67" mass="7402">MCVAIHEGSLIDNFLTNSITTPPFPEDEAPQQEQKRHYTIAITCKTTISASKMKSPPSSQTTEQPQP</sequence>
<accession>A0A9D4IUU1</accession>
<keyword evidence="3" id="KW-1185">Reference proteome</keyword>
<protein>
    <submittedName>
        <fullName evidence="2">Uncharacterized protein</fullName>
    </submittedName>
</protein>
<comment type="caution">
    <text evidence="2">The sequence shown here is derived from an EMBL/GenBank/DDBJ whole genome shotgun (WGS) entry which is preliminary data.</text>
</comment>
<evidence type="ECO:0000256" key="1">
    <source>
        <dbReference type="SAM" id="MobiDB-lite"/>
    </source>
</evidence>
<proteinExistence type="predicted"/>
<gene>
    <name evidence="2" type="ORF">DPMN_163011</name>
</gene>